<protein>
    <submittedName>
        <fullName evidence="1">Putative structural protein</fullName>
    </submittedName>
</protein>
<gene>
    <name evidence="1" type="ORF">MM415B00601_0011</name>
</gene>
<reference evidence="1" key="1">
    <citation type="submission" date="2020-03" db="EMBL/GenBank/DDBJ databases">
        <title>The deep terrestrial virosphere.</title>
        <authorList>
            <person name="Holmfeldt K."/>
            <person name="Nilsson E."/>
            <person name="Simone D."/>
            <person name="Lopez-Fernandez M."/>
            <person name="Wu X."/>
            <person name="de Brujin I."/>
            <person name="Lundin D."/>
            <person name="Andersson A."/>
            <person name="Bertilsson S."/>
            <person name="Dopson M."/>
        </authorList>
    </citation>
    <scope>NUCLEOTIDE SEQUENCE</scope>
    <source>
        <strain evidence="1">MM415B00601</strain>
    </source>
</reference>
<accession>A0A6M3J3C4</accession>
<name>A0A6M3J3C4_9ZZZZ</name>
<evidence type="ECO:0000313" key="1">
    <source>
        <dbReference type="EMBL" id="QJA63651.1"/>
    </source>
</evidence>
<dbReference type="AlphaFoldDB" id="A0A6M3J3C4"/>
<organism evidence="1">
    <name type="scientific">viral metagenome</name>
    <dbReference type="NCBI Taxonomy" id="1070528"/>
    <lineage>
        <taxon>unclassified sequences</taxon>
        <taxon>metagenomes</taxon>
        <taxon>organismal metagenomes</taxon>
    </lineage>
</organism>
<sequence>MSGVITTGNHPKALWPGVKKWWGRQYNEHNEEFKDLYDMDTSGKAYEELVELTGFGLAPVKHQNRSVSYDSESQGTISRVVHVVYGLGYIVSREEMDDNLYMVVSKRRSRALAFSMRQTKEHVAANPYNRAFNSDYPGGDGVELISTAHPTKSGNQSNHLTIAADICEAAVEDLIIQVMGATNSRGLKINLMPQSLHVHRSDWFEANRIYKSVQQNDTAANAVNVLRMINAFPKGIKVNHYFTDPDAWFIRTNTPTGTGMVGLIRRPIEFTQDNDFDTENAKAKSTERYVFGWGDFRGVYGSPGA</sequence>
<dbReference type="EMBL" id="MT141502">
    <property type="protein sequence ID" value="QJA63651.1"/>
    <property type="molecule type" value="Genomic_DNA"/>
</dbReference>
<proteinExistence type="predicted"/>